<dbReference type="RefSeq" id="WP_244709412.1">
    <property type="nucleotide sequence ID" value="NZ_CP095073.1"/>
</dbReference>
<dbReference type="EMBL" id="CP095073">
    <property type="protein sequence ID" value="UOQ43889.1"/>
    <property type="molecule type" value="Genomic_DNA"/>
</dbReference>
<sequence length="108" mass="12035">MEKPTSSQEAQTRIQTERLILVFVSQPGCSVCQGLLPQVETVLEEFPLIPSMYIDATELPEAAGQLSVFTAPAVLVFADGKEWFRKARFVPIEELKAQLTKVNQLVNE</sequence>
<dbReference type="Proteomes" id="UP000831787">
    <property type="component" value="Chromosome"/>
</dbReference>
<dbReference type="SUPFAM" id="SSF52833">
    <property type="entry name" value="Thioredoxin-like"/>
    <property type="match status" value="1"/>
</dbReference>
<dbReference type="InterPro" id="IPR013766">
    <property type="entry name" value="Thioredoxin_domain"/>
</dbReference>
<dbReference type="CDD" id="cd02947">
    <property type="entry name" value="TRX_family"/>
    <property type="match status" value="1"/>
</dbReference>
<name>A0ABY4EJU4_9BACI</name>
<feature type="domain" description="Thioredoxin" evidence="1">
    <location>
        <begin position="7"/>
        <end position="98"/>
    </location>
</feature>
<protein>
    <submittedName>
        <fullName evidence="2">Thioredoxin family protein</fullName>
    </submittedName>
</protein>
<evidence type="ECO:0000259" key="1">
    <source>
        <dbReference type="Pfam" id="PF00085"/>
    </source>
</evidence>
<keyword evidence="3" id="KW-1185">Reference proteome</keyword>
<reference evidence="2 3" key="1">
    <citation type="submission" date="2022-04" db="EMBL/GenBank/DDBJ databases">
        <title>Halobacillus sp. isolated from saltern.</title>
        <authorList>
            <person name="Won M."/>
            <person name="Lee C.-M."/>
            <person name="Woen H.-Y."/>
            <person name="Kwon S.-W."/>
        </authorList>
    </citation>
    <scope>NUCLEOTIDE SEQUENCE [LARGE SCALE GENOMIC DNA]</scope>
    <source>
        <strain evidence="2 3">SSBR10-3</strain>
    </source>
</reference>
<dbReference type="InterPro" id="IPR036249">
    <property type="entry name" value="Thioredoxin-like_sf"/>
</dbReference>
<organism evidence="2 3">
    <name type="scientific">Halobacillus salinarum</name>
    <dbReference type="NCBI Taxonomy" id="2932257"/>
    <lineage>
        <taxon>Bacteria</taxon>
        <taxon>Bacillati</taxon>
        <taxon>Bacillota</taxon>
        <taxon>Bacilli</taxon>
        <taxon>Bacillales</taxon>
        <taxon>Bacillaceae</taxon>
        <taxon>Halobacillus</taxon>
    </lineage>
</organism>
<accession>A0ABY4EJU4</accession>
<proteinExistence type="predicted"/>
<gene>
    <name evidence="2" type="ORF">MUN89_18750</name>
</gene>
<dbReference type="Pfam" id="PF00085">
    <property type="entry name" value="Thioredoxin"/>
    <property type="match status" value="1"/>
</dbReference>
<evidence type="ECO:0000313" key="2">
    <source>
        <dbReference type="EMBL" id="UOQ43889.1"/>
    </source>
</evidence>
<evidence type="ECO:0000313" key="3">
    <source>
        <dbReference type="Proteomes" id="UP000831787"/>
    </source>
</evidence>
<dbReference type="Gene3D" id="3.40.30.10">
    <property type="entry name" value="Glutaredoxin"/>
    <property type="match status" value="1"/>
</dbReference>